<dbReference type="EMBL" id="BMIG01000002">
    <property type="protein sequence ID" value="GGA89633.1"/>
    <property type="molecule type" value="Genomic_DNA"/>
</dbReference>
<evidence type="ECO:0000256" key="1">
    <source>
        <dbReference type="SAM" id="Phobius"/>
    </source>
</evidence>
<accession>A0A916WE03</accession>
<keyword evidence="3" id="KW-1185">Reference proteome</keyword>
<proteinExistence type="predicted"/>
<organism evidence="2 3">
    <name type="scientific">Polaromonas eurypsychrophila</name>
    <dbReference type="NCBI Taxonomy" id="1614635"/>
    <lineage>
        <taxon>Bacteria</taxon>
        <taxon>Pseudomonadati</taxon>
        <taxon>Pseudomonadota</taxon>
        <taxon>Betaproteobacteria</taxon>
        <taxon>Burkholderiales</taxon>
        <taxon>Comamonadaceae</taxon>
        <taxon>Polaromonas</taxon>
    </lineage>
</organism>
<gene>
    <name evidence="2" type="ORF">GCM10011496_08070</name>
</gene>
<reference evidence="2" key="2">
    <citation type="submission" date="2020-09" db="EMBL/GenBank/DDBJ databases">
        <authorList>
            <person name="Sun Q."/>
            <person name="Zhou Y."/>
        </authorList>
    </citation>
    <scope>NUCLEOTIDE SEQUENCE</scope>
    <source>
        <strain evidence="2">CGMCC 1.15322</strain>
    </source>
</reference>
<feature type="transmembrane region" description="Helical" evidence="1">
    <location>
        <begin position="33"/>
        <end position="53"/>
    </location>
</feature>
<keyword evidence="1" id="KW-0472">Membrane</keyword>
<sequence>MSSPEQTTNAAHSSPTHAQEQDAVEAIVPLMPLVLPVAGAVLMFLLAFIAIYMA</sequence>
<dbReference type="RefSeq" id="WP_188706829.1">
    <property type="nucleotide sequence ID" value="NZ_BMIG01000002.1"/>
</dbReference>
<keyword evidence="1" id="KW-1133">Transmembrane helix</keyword>
<name>A0A916WE03_9BURK</name>
<keyword evidence="1" id="KW-0812">Transmembrane</keyword>
<evidence type="ECO:0000313" key="3">
    <source>
        <dbReference type="Proteomes" id="UP000620596"/>
    </source>
</evidence>
<protein>
    <submittedName>
        <fullName evidence="2">Uncharacterized protein</fullName>
    </submittedName>
</protein>
<dbReference type="Proteomes" id="UP000620596">
    <property type="component" value="Unassembled WGS sequence"/>
</dbReference>
<comment type="caution">
    <text evidence="2">The sequence shown here is derived from an EMBL/GenBank/DDBJ whole genome shotgun (WGS) entry which is preliminary data.</text>
</comment>
<dbReference type="AlphaFoldDB" id="A0A916WE03"/>
<evidence type="ECO:0000313" key="2">
    <source>
        <dbReference type="EMBL" id="GGA89633.1"/>
    </source>
</evidence>
<reference evidence="2" key="1">
    <citation type="journal article" date="2014" name="Int. J. Syst. Evol. Microbiol.">
        <title>Complete genome sequence of Corynebacterium casei LMG S-19264T (=DSM 44701T), isolated from a smear-ripened cheese.</title>
        <authorList>
            <consortium name="US DOE Joint Genome Institute (JGI-PGF)"/>
            <person name="Walter F."/>
            <person name="Albersmeier A."/>
            <person name="Kalinowski J."/>
            <person name="Ruckert C."/>
        </authorList>
    </citation>
    <scope>NUCLEOTIDE SEQUENCE</scope>
    <source>
        <strain evidence="2">CGMCC 1.15322</strain>
    </source>
</reference>